<sequence length="419" mass="48895">MGVVRLGRGYAIFCASIAICYCFYYYDVIKNGALRQQYHVIRDIGPVPDGQGARCIGYVDKVSQIKTDREGSCQVLKFIKNLNKEKGRDQCYLDFAQLSNCKHVFYNAVPKSASRLLRDLFAVLASRYNYTNFDGVDNTTMNPFRKGPDAVKEYMEKCQRDIPNYKRRHLFFLDFVRDVKTPLVMINVIREPIDHVLSIYNWLAFGDTVRNRTKGSKQLGRIWHGSRGREMKRNIPRTPVTRFDPNPDMESIGDCLKKYGDAGICIKWRLLPLPFFYGNEVHPDPAVLQVAKQHVEDTYLLVGLTEDIPSFLEMLELLLPHLFCNSTAIYYEIESEAKQIYKTSFKREISEGTRRLLKNYLRYHIDFYQFVKQRFYNIVDKVKGQISCNYQKSDYYIDSSDMHHHHHSSSNNNNKNNNI</sequence>
<evidence type="ECO:0000256" key="2">
    <source>
        <dbReference type="ARBA" id="ARBA00022679"/>
    </source>
</evidence>
<evidence type="ECO:0000256" key="6">
    <source>
        <dbReference type="ARBA" id="ARBA00023034"/>
    </source>
</evidence>
<dbReference type="PANTHER" id="PTHR12129:SF15">
    <property type="entry name" value="URONYL 2-SULFOTRANSFERASE"/>
    <property type="match status" value="1"/>
</dbReference>
<reference evidence="10" key="1">
    <citation type="journal article" date="2023" name="Mol. Biol. Evol.">
        <title>Third-Generation Sequencing Reveals the Adaptive Role of the Epigenome in Three Deep-Sea Polychaetes.</title>
        <authorList>
            <person name="Perez M."/>
            <person name="Aroh O."/>
            <person name="Sun Y."/>
            <person name="Lan Y."/>
            <person name="Juniper S.K."/>
            <person name="Young C.R."/>
            <person name="Angers B."/>
            <person name="Qian P.Y."/>
        </authorList>
    </citation>
    <scope>NUCLEOTIDE SEQUENCE</scope>
    <source>
        <strain evidence="10">P08H-3</strain>
    </source>
</reference>
<comment type="caution">
    <text evidence="10">The sequence shown here is derived from an EMBL/GenBank/DDBJ whole genome shotgun (WGS) entry which is preliminary data.</text>
</comment>
<name>A0AAD9J989_9ANNE</name>
<keyword evidence="2" id="KW-0808">Transferase</keyword>
<dbReference type="Gene3D" id="3.40.50.300">
    <property type="entry name" value="P-loop containing nucleotide triphosphate hydrolases"/>
    <property type="match status" value="1"/>
</dbReference>
<evidence type="ECO:0000256" key="7">
    <source>
        <dbReference type="ARBA" id="ARBA00023136"/>
    </source>
</evidence>
<protein>
    <submittedName>
        <fullName evidence="10">Uncharacterized protein</fullName>
    </submittedName>
</protein>
<feature type="transmembrane region" description="Helical" evidence="9">
    <location>
        <begin position="7"/>
        <end position="26"/>
    </location>
</feature>
<keyword evidence="11" id="KW-1185">Reference proteome</keyword>
<proteinExistence type="predicted"/>
<comment type="subcellular location">
    <subcellularLocation>
        <location evidence="1">Golgi apparatus membrane</location>
        <topology evidence="1">Single-pass type II membrane protein</topology>
    </subcellularLocation>
</comment>
<evidence type="ECO:0000256" key="9">
    <source>
        <dbReference type="SAM" id="Phobius"/>
    </source>
</evidence>
<evidence type="ECO:0000313" key="11">
    <source>
        <dbReference type="Proteomes" id="UP001208570"/>
    </source>
</evidence>
<dbReference type="SUPFAM" id="SSF52540">
    <property type="entry name" value="P-loop containing nucleoside triphosphate hydrolases"/>
    <property type="match status" value="1"/>
</dbReference>
<dbReference type="InterPro" id="IPR007734">
    <property type="entry name" value="Heparan_SO4_2-O-STrfase"/>
</dbReference>
<evidence type="ECO:0000256" key="1">
    <source>
        <dbReference type="ARBA" id="ARBA00004323"/>
    </source>
</evidence>
<evidence type="ECO:0000256" key="4">
    <source>
        <dbReference type="ARBA" id="ARBA00022968"/>
    </source>
</evidence>
<dbReference type="Proteomes" id="UP001208570">
    <property type="component" value="Unassembled WGS sequence"/>
</dbReference>
<keyword evidence="7 9" id="KW-0472">Membrane</keyword>
<dbReference type="GO" id="GO:0008146">
    <property type="term" value="F:sulfotransferase activity"/>
    <property type="evidence" value="ECO:0007669"/>
    <property type="project" value="InterPro"/>
</dbReference>
<dbReference type="PANTHER" id="PTHR12129">
    <property type="entry name" value="HEPARAN SULFATE 2-O-SULFOTRANSFERASE"/>
    <property type="match status" value="1"/>
</dbReference>
<evidence type="ECO:0000256" key="8">
    <source>
        <dbReference type="ARBA" id="ARBA00023180"/>
    </source>
</evidence>
<dbReference type="GO" id="GO:0000139">
    <property type="term" value="C:Golgi membrane"/>
    <property type="evidence" value="ECO:0007669"/>
    <property type="project" value="UniProtKB-SubCell"/>
</dbReference>
<keyword evidence="8" id="KW-0325">Glycoprotein</keyword>
<evidence type="ECO:0000313" key="10">
    <source>
        <dbReference type="EMBL" id="KAK2148831.1"/>
    </source>
</evidence>
<keyword evidence="6" id="KW-0333">Golgi apparatus</keyword>
<keyword evidence="4" id="KW-0735">Signal-anchor</keyword>
<dbReference type="AlphaFoldDB" id="A0AAD9J989"/>
<accession>A0AAD9J989</accession>
<gene>
    <name evidence="10" type="ORF">LSH36_480g01049</name>
</gene>
<keyword evidence="5 9" id="KW-1133">Transmembrane helix</keyword>
<dbReference type="EMBL" id="JAODUP010000480">
    <property type="protein sequence ID" value="KAK2148831.1"/>
    <property type="molecule type" value="Genomic_DNA"/>
</dbReference>
<organism evidence="10 11">
    <name type="scientific">Paralvinella palmiformis</name>
    <dbReference type="NCBI Taxonomy" id="53620"/>
    <lineage>
        <taxon>Eukaryota</taxon>
        <taxon>Metazoa</taxon>
        <taxon>Spiralia</taxon>
        <taxon>Lophotrochozoa</taxon>
        <taxon>Annelida</taxon>
        <taxon>Polychaeta</taxon>
        <taxon>Sedentaria</taxon>
        <taxon>Canalipalpata</taxon>
        <taxon>Terebellida</taxon>
        <taxon>Terebelliformia</taxon>
        <taxon>Alvinellidae</taxon>
        <taxon>Paralvinella</taxon>
    </lineage>
</organism>
<evidence type="ECO:0000256" key="3">
    <source>
        <dbReference type="ARBA" id="ARBA00022692"/>
    </source>
</evidence>
<dbReference type="InterPro" id="IPR027417">
    <property type="entry name" value="P-loop_NTPase"/>
</dbReference>
<evidence type="ECO:0000256" key="5">
    <source>
        <dbReference type="ARBA" id="ARBA00022989"/>
    </source>
</evidence>
<keyword evidence="3 9" id="KW-0812">Transmembrane</keyword>